<name>A0A1S3HPD3_LINAN</name>
<dbReference type="SUPFAM" id="SSF57535">
    <property type="entry name" value="Complement control module/SCR domain"/>
    <property type="match status" value="4"/>
</dbReference>
<evidence type="ECO:0000256" key="5">
    <source>
        <dbReference type="PROSITE-ProRule" id="PRU00076"/>
    </source>
</evidence>
<evidence type="ECO:0000313" key="11">
    <source>
        <dbReference type="Proteomes" id="UP000085678"/>
    </source>
</evidence>
<dbReference type="GO" id="GO:0016020">
    <property type="term" value="C:membrane"/>
    <property type="evidence" value="ECO:0007669"/>
    <property type="project" value="InterPro"/>
</dbReference>
<organism evidence="11 12">
    <name type="scientific">Lingula anatina</name>
    <name type="common">Brachiopod</name>
    <name type="synonym">Lingula unguis</name>
    <dbReference type="NCBI Taxonomy" id="7574"/>
    <lineage>
        <taxon>Eukaryota</taxon>
        <taxon>Metazoa</taxon>
        <taxon>Spiralia</taxon>
        <taxon>Lophotrochozoa</taxon>
        <taxon>Brachiopoda</taxon>
        <taxon>Linguliformea</taxon>
        <taxon>Lingulata</taxon>
        <taxon>Lingulida</taxon>
        <taxon>Linguloidea</taxon>
        <taxon>Lingulidae</taxon>
        <taxon>Lingula</taxon>
    </lineage>
</organism>
<feature type="domain" description="Sushi" evidence="10">
    <location>
        <begin position="723"/>
        <end position="784"/>
    </location>
</feature>
<dbReference type="PROSITE" id="PS50923">
    <property type="entry name" value="SUSHI"/>
    <property type="match status" value="4"/>
</dbReference>
<dbReference type="SUPFAM" id="SSF57196">
    <property type="entry name" value="EGF/Laminin"/>
    <property type="match status" value="1"/>
</dbReference>
<evidence type="ECO:0000259" key="10">
    <source>
        <dbReference type="PROSITE" id="PS50923"/>
    </source>
</evidence>
<dbReference type="InterPro" id="IPR035976">
    <property type="entry name" value="Sushi/SCR/CCP_sf"/>
</dbReference>
<dbReference type="InterPro" id="IPR000436">
    <property type="entry name" value="Sushi_SCR_CCP_dom"/>
</dbReference>
<dbReference type="Gene3D" id="2.10.25.10">
    <property type="entry name" value="Laminin"/>
    <property type="match status" value="1"/>
</dbReference>
<dbReference type="InterPro" id="IPR000742">
    <property type="entry name" value="EGF"/>
</dbReference>
<dbReference type="AlphaFoldDB" id="A0A1S3HPD3"/>
<gene>
    <name evidence="12" type="primary">LOC106156997</name>
</gene>
<dbReference type="KEGG" id="lak:106156997"/>
<keyword evidence="4" id="KW-0325">Glycoprotein</keyword>
<keyword evidence="3 5" id="KW-1015">Disulfide bond</keyword>
<evidence type="ECO:0000256" key="6">
    <source>
        <dbReference type="PROSITE-ProRule" id="PRU00302"/>
    </source>
</evidence>
<dbReference type="Pfam" id="PF00629">
    <property type="entry name" value="MAM"/>
    <property type="match status" value="2"/>
</dbReference>
<dbReference type="SMART" id="SM00032">
    <property type="entry name" value="CCP"/>
    <property type="match status" value="5"/>
</dbReference>
<feature type="domain" description="Sushi" evidence="10">
    <location>
        <begin position="459"/>
        <end position="517"/>
    </location>
</feature>
<dbReference type="PROSITE" id="PS00022">
    <property type="entry name" value="EGF_1"/>
    <property type="match status" value="1"/>
</dbReference>
<feature type="domain" description="EGF-like" evidence="8">
    <location>
        <begin position="418"/>
        <end position="456"/>
    </location>
</feature>
<dbReference type="RefSeq" id="XP_013387913.1">
    <property type="nucleotide sequence ID" value="XM_013532459.1"/>
</dbReference>
<evidence type="ECO:0000313" key="12">
    <source>
        <dbReference type="RefSeq" id="XP_013387913.1"/>
    </source>
</evidence>
<dbReference type="InterPro" id="IPR000998">
    <property type="entry name" value="MAM_dom"/>
</dbReference>
<dbReference type="CDD" id="cd06263">
    <property type="entry name" value="MAM"/>
    <property type="match status" value="1"/>
</dbReference>
<dbReference type="GeneID" id="106156997"/>
<protein>
    <submittedName>
        <fullName evidence="12">Uncharacterized protein LOC106156997</fullName>
    </submittedName>
</protein>
<dbReference type="SMART" id="SM00137">
    <property type="entry name" value="MAM"/>
    <property type="match status" value="2"/>
</dbReference>
<evidence type="ECO:0000256" key="3">
    <source>
        <dbReference type="ARBA" id="ARBA00023157"/>
    </source>
</evidence>
<evidence type="ECO:0000259" key="8">
    <source>
        <dbReference type="PROSITE" id="PS50026"/>
    </source>
</evidence>
<dbReference type="PANTHER" id="PTHR19325">
    <property type="entry name" value="COMPLEMENT COMPONENT-RELATED SUSHI DOMAIN-CONTAINING"/>
    <property type="match status" value="1"/>
</dbReference>
<dbReference type="SMART" id="SM00181">
    <property type="entry name" value="EGF"/>
    <property type="match status" value="2"/>
</dbReference>
<evidence type="ECO:0000256" key="1">
    <source>
        <dbReference type="ARBA" id="ARBA00022659"/>
    </source>
</evidence>
<keyword evidence="1 6" id="KW-0768">Sushi</keyword>
<dbReference type="Gene3D" id="2.10.70.10">
    <property type="entry name" value="Complement Module, domain 1"/>
    <property type="match status" value="4"/>
</dbReference>
<reference evidence="12" key="2">
    <citation type="submission" date="2025-08" db="UniProtKB">
        <authorList>
            <consortium name="RefSeq"/>
        </authorList>
    </citation>
    <scope>IDENTIFICATION</scope>
</reference>
<feature type="domain" description="Sushi" evidence="10">
    <location>
        <begin position="588"/>
        <end position="652"/>
    </location>
</feature>
<keyword evidence="5" id="KW-0245">EGF-like domain</keyword>
<feature type="domain" description="Sushi" evidence="10">
    <location>
        <begin position="654"/>
        <end position="721"/>
    </location>
</feature>
<dbReference type="PANTHER" id="PTHR19325:SF560">
    <property type="entry name" value="SUSHI, VON WILLEBRAND FACTOR TYPE A, EGF AND PENTRAXIN DOMAIN-CONTAINING PROTEIN 1"/>
    <property type="match status" value="1"/>
</dbReference>
<evidence type="ECO:0000259" key="9">
    <source>
        <dbReference type="PROSITE" id="PS50060"/>
    </source>
</evidence>
<keyword evidence="2" id="KW-0677">Repeat</keyword>
<dbReference type="Gene3D" id="2.60.120.200">
    <property type="match status" value="2"/>
</dbReference>
<dbReference type="CDD" id="cd00054">
    <property type="entry name" value="EGF_CA"/>
    <property type="match status" value="1"/>
</dbReference>
<feature type="chain" id="PRO_5010299100" evidence="7">
    <location>
        <begin position="23"/>
        <end position="921"/>
    </location>
</feature>
<dbReference type="InParanoid" id="A0A1S3HPD3"/>
<evidence type="ECO:0000256" key="2">
    <source>
        <dbReference type="ARBA" id="ARBA00022737"/>
    </source>
</evidence>
<feature type="disulfide bond" evidence="5">
    <location>
        <begin position="446"/>
        <end position="455"/>
    </location>
</feature>
<sequence length="921" mass="102651">MKRTFLVFVTLLLLFCGESTRADDVNCDFQKPDICGYKNENTNGLLWEWANAKRKLCSTCTEFTVRGLIVQPYADIDADFKFSTVVSPKFTTTGPSCIHFDYVNSECKNRHESDASLRVHVRDAQGQEKAVHHVRCIRSAEKKEWHRESITIPSAGEYRLAFSAMRRYTSYAVGYVAITDVAVDTGACGDSASLNKVPGDCGFEDMDTCGYTYSNDSDFKWALITKENYYPDKMTEAPSGKFLAVTSSHYSTLLGSSVSKLLSPTISVAQDTCLTMSYHNDVLPSEDTRNVFNIYLRHSNGTDTLFHRVPKQYGERWVRGYLDLPRGDYKILFEANFKSYYSSKDYIGLDSVELFHTPCSAVKQLPLACDSANQNSGVSSSLCQRGGKCLSLGYKSYLCDCPSAGNDPRASYGLRCQYDMTCTNKSPCLNGGTCENFGRRRVECTCPRTYIGIHCETVIDCGDPTGLIPNSTLVSTTGTRYEDVAKFRCGDDSYLDGDGSATCQKNGQWYTRSVCHYVNCGQPVPLANSTLTSVTNTTLNGTASYKCNSLHQASNKADGLVTTCKFLKHDNPKSQWVVKDSAQCVPIPKCSEPPVVPHGRLVNISSRYEHGEAHYECDAGYRFHDQSRTNRAVICTSYGDKLYWNYTPMCVKIPTCGNPPDMANGKLVNVTNNTENGIAVYTCDTGYSFEGGKTTITCKNILINFVPQLKWDDSGIARCRKLPTCGQPPQVTNGHVVGVTNGSLDGTVTYQCNPGYVARGSTTAVCKQLSQWTAAWLYLPICEHVCQVPRGRAGNQQRMRLEIKRCTSSSFERFSVEESCYDPRSFVIDKNQSTPSDTIVFYGQEVCVAVETVKKLVSAQGFSKDKTEVKCESFCLNYISDYKRVLVQQRLVYQQPPSYSSYRVEVQKTYYVYKTVPLDDK</sequence>
<feature type="domain" description="MAM" evidence="9">
    <location>
        <begin position="199"/>
        <end position="361"/>
    </location>
</feature>
<dbReference type="OrthoDB" id="6480633at2759"/>
<comment type="caution">
    <text evidence="5">Lacks conserved residue(s) required for the propagation of feature annotation.</text>
</comment>
<feature type="domain" description="MAM" evidence="9">
    <location>
        <begin position="25"/>
        <end position="190"/>
    </location>
</feature>
<keyword evidence="11" id="KW-1185">Reference proteome</keyword>
<proteinExistence type="predicted"/>
<accession>A0A1S3HPD3</accession>
<dbReference type="STRING" id="7574.A0A1S3HPD3"/>
<dbReference type="CDD" id="cd00033">
    <property type="entry name" value="CCP"/>
    <property type="match status" value="4"/>
</dbReference>
<dbReference type="InterPro" id="IPR050350">
    <property type="entry name" value="Compl-Cell_Adhes-Reg"/>
</dbReference>
<dbReference type="PROSITE" id="PS50060">
    <property type="entry name" value="MAM_2"/>
    <property type="match status" value="2"/>
</dbReference>
<reference evidence="12" key="1">
    <citation type="journal article" date="2015" name="Nat. Commun.">
        <title>The Lingula genome provides insights into brachiopod evolution and the origin of phosphate biomineralization.</title>
        <authorList>
            <person name="Luo Y.J."/>
            <person name="Takeuchi T."/>
            <person name="Koyanagi R."/>
            <person name="Yamada L."/>
            <person name="Kanda M."/>
            <person name="Khalturina M."/>
            <person name="Fujie M."/>
            <person name="Yamasaki S.I."/>
            <person name="Endo K."/>
            <person name="Satoh N."/>
        </authorList>
    </citation>
    <scope>NUCLEOTIDE SEQUENCE</scope>
</reference>
<dbReference type="Pfam" id="PF00084">
    <property type="entry name" value="Sushi"/>
    <property type="match status" value="4"/>
</dbReference>
<evidence type="ECO:0000256" key="7">
    <source>
        <dbReference type="SAM" id="SignalP"/>
    </source>
</evidence>
<dbReference type="SUPFAM" id="SSF49899">
    <property type="entry name" value="Concanavalin A-like lectins/glucanases"/>
    <property type="match status" value="2"/>
</dbReference>
<dbReference type="InterPro" id="IPR013320">
    <property type="entry name" value="ConA-like_dom_sf"/>
</dbReference>
<evidence type="ECO:0000256" key="4">
    <source>
        <dbReference type="ARBA" id="ARBA00023180"/>
    </source>
</evidence>
<feature type="signal peptide" evidence="7">
    <location>
        <begin position="1"/>
        <end position="22"/>
    </location>
</feature>
<dbReference type="Proteomes" id="UP000085678">
    <property type="component" value="Unplaced"/>
</dbReference>
<dbReference type="PROSITE" id="PS50026">
    <property type="entry name" value="EGF_3"/>
    <property type="match status" value="1"/>
</dbReference>
<keyword evidence="7" id="KW-0732">Signal</keyword>